<gene>
    <name evidence="2" type="ORF">R4K57_23885</name>
</gene>
<dbReference type="InterPro" id="IPR000668">
    <property type="entry name" value="Peptidase_C1A_C"/>
</dbReference>
<proteinExistence type="predicted"/>
<dbReference type="InterPro" id="IPR025660">
    <property type="entry name" value="Pept_his_AS"/>
</dbReference>
<evidence type="ECO:0000259" key="1">
    <source>
        <dbReference type="Pfam" id="PF00112"/>
    </source>
</evidence>
<evidence type="ECO:0000313" key="2">
    <source>
        <dbReference type="EMBL" id="MDV7251350.1"/>
    </source>
</evidence>
<dbReference type="AlphaFoldDB" id="A0AAW8ZXA2"/>
<dbReference type="Gene3D" id="3.90.70.10">
    <property type="entry name" value="Cysteine proteinases"/>
    <property type="match status" value="1"/>
</dbReference>
<dbReference type="SUPFAM" id="SSF54001">
    <property type="entry name" value="Cysteine proteinases"/>
    <property type="match status" value="1"/>
</dbReference>
<reference evidence="2 3" key="1">
    <citation type="submission" date="2023-10" db="EMBL/GenBank/DDBJ databases">
        <title>A new tool for lettuce pathogen research.</title>
        <authorList>
            <person name="Horton K.N."/>
            <person name="Cseke L.J."/>
            <person name="Badiwe M."/>
            <person name="Tesfaye D."/>
            <person name="Klein A."/>
            <person name="Su J."/>
            <person name="Potnis N."/>
            <person name="Gassmann W."/>
        </authorList>
    </citation>
    <scope>NUCLEOTIDE SEQUENCE [LARGE SCALE GENOMIC DNA]</scope>
    <source>
        <strain evidence="2 3">JSKH1901</strain>
    </source>
</reference>
<sequence>IRRSKRDSPDRRDIPHSQASLFRPSLAASTPVVIGFNTRQGFDDLGANEVDNDITSPINGAHAVVALGYNQSGLIIENSWGETWGSRGFGTLSWEVVGKDVLIAVVAH</sequence>
<dbReference type="GO" id="GO:0008234">
    <property type="term" value="F:cysteine-type peptidase activity"/>
    <property type="evidence" value="ECO:0007669"/>
    <property type="project" value="InterPro"/>
</dbReference>
<comment type="caution">
    <text evidence="2">The sequence shown here is derived from an EMBL/GenBank/DDBJ whole genome shotgun (WGS) entry which is preliminary data.</text>
</comment>
<dbReference type="EMBL" id="JAWMQI010000193">
    <property type="protein sequence ID" value="MDV7251350.1"/>
    <property type="molecule type" value="Genomic_DNA"/>
</dbReference>
<feature type="non-terminal residue" evidence="2">
    <location>
        <position position="1"/>
    </location>
</feature>
<dbReference type="PROSITE" id="PS00639">
    <property type="entry name" value="THIOL_PROTEASE_HIS"/>
    <property type="match status" value="1"/>
</dbReference>
<protein>
    <submittedName>
        <fullName evidence="2">C1 family peptidase</fullName>
    </submittedName>
</protein>
<dbReference type="RefSeq" id="WP_317686824.1">
    <property type="nucleotide sequence ID" value="NZ_JAWMQI010000193.1"/>
</dbReference>
<feature type="domain" description="Peptidase C1A papain C-terminal" evidence="1">
    <location>
        <begin position="13"/>
        <end position="93"/>
    </location>
</feature>
<name>A0AAW8ZXA2_9XANT</name>
<dbReference type="GO" id="GO:0006508">
    <property type="term" value="P:proteolysis"/>
    <property type="evidence" value="ECO:0007669"/>
    <property type="project" value="InterPro"/>
</dbReference>
<dbReference type="Pfam" id="PF00112">
    <property type="entry name" value="Peptidase_C1"/>
    <property type="match status" value="1"/>
</dbReference>
<dbReference type="Proteomes" id="UP001187425">
    <property type="component" value="Unassembled WGS sequence"/>
</dbReference>
<evidence type="ECO:0000313" key="3">
    <source>
        <dbReference type="Proteomes" id="UP001187425"/>
    </source>
</evidence>
<organism evidence="2 3">
    <name type="scientific">Xanthomonas hortorum pv. vitians</name>
    <dbReference type="NCBI Taxonomy" id="83224"/>
    <lineage>
        <taxon>Bacteria</taxon>
        <taxon>Pseudomonadati</taxon>
        <taxon>Pseudomonadota</taxon>
        <taxon>Gammaproteobacteria</taxon>
        <taxon>Lysobacterales</taxon>
        <taxon>Lysobacteraceae</taxon>
        <taxon>Xanthomonas</taxon>
    </lineage>
</organism>
<dbReference type="InterPro" id="IPR038765">
    <property type="entry name" value="Papain-like_cys_pep_sf"/>
</dbReference>
<accession>A0AAW8ZXA2</accession>